<dbReference type="AlphaFoldDB" id="A0AAV4FTK2"/>
<keyword evidence="1" id="KW-0732">Signal</keyword>
<evidence type="ECO:0000256" key="1">
    <source>
        <dbReference type="SAM" id="SignalP"/>
    </source>
</evidence>
<sequence>MTTAAAIAVLLLSSSCVLAQVTDVAPEVTNAMPQDHCGDDAKAKCGTGTICIPTNTSYYCRCDPDNMKKCQLRPDYRLLNPDVNACCSHISSEGAWMIEVYTAADGKVAAIEHVACIHTMKSVPYRTDNSIPLDTRSQEVQDIQLTLASFYRSKQHDEAVQFSIQVNGCYREVLFGDTTSTKKPEQPTMLYFAAEKGSMFWDGDVCKVIPSSVGKGNISLDSLNNTLPKVTSNSTVTLKDECRSSSARIEITNNLVLGAIMLCLILIMKN</sequence>
<evidence type="ECO:0000313" key="2">
    <source>
        <dbReference type="EMBL" id="GFR76030.1"/>
    </source>
</evidence>
<protein>
    <recommendedName>
        <fullName evidence="4">EGF-like domain-containing protein</fullName>
    </recommendedName>
</protein>
<comment type="caution">
    <text evidence="2">The sequence shown here is derived from an EMBL/GenBank/DDBJ whole genome shotgun (WGS) entry which is preliminary data.</text>
</comment>
<feature type="signal peptide" evidence="1">
    <location>
        <begin position="1"/>
        <end position="19"/>
    </location>
</feature>
<proteinExistence type="predicted"/>
<feature type="chain" id="PRO_5043539834" description="EGF-like domain-containing protein" evidence="1">
    <location>
        <begin position="20"/>
        <end position="270"/>
    </location>
</feature>
<organism evidence="2 3">
    <name type="scientific">Elysia marginata</name>
    <dbReference type="NCBI Taxonomy" id="1093978"/>
    <lineage>
        <taxon>Eukaryota</taxon>
        <taxon>Metazoa</taxon>
        <taxon>Spiralia</taxon>
        <taxon>Lophotrochozoa</taxon>
        <taxon>Mollusca</taxon>
        <taxon>Gastropoda</taxon>
        <taxon>Heterobranchia</taxon>
        <taxon>Euthyneura</taxon>
        <taxon>Panpulmonata</taxon>
        <taxon>Sacoglossa</taxon>
        <taxon>Placobranchoidea</taxon>
        <taxon>Plakobranchidae</taxon>
        <taxon>Elysia</taxon>
    </lineage>
</organism>
<reference evidence="2 3" key="1">
    <citation type="journal article" date="2021" name="Elife">
        <title>Chloroplast acquisition without the gene transfer in kleptoplastic sea slugs, Plakobranchus ocellatus.</title>
        <authorList>
            <person name="Maeda T."/>
            <person name="Takahashi S."/>
            <person name="Yoshida T."/>
            <person name="Shimamura S."/>
            <person name="Takaki Y."/>
            <person name="Nagai Y."/>
            <person name="Toyoda A."/>
            <person name="Suzuki Y."/>
            <person name="Arimoto A."/>
            <person name="Ishii H."/>
            <person name="Satoh N."/>
            <person name="Nishiyama T."/>
            <person name="Hasebe M."/>
            <person name="Maruyama T."/>
            <person name="Minagawa J."/>
            <person name="Obokata J."/>
            <person name="Shigenobu S."/>
        </authorList>
    </citation>
    <scope>NUCLEOTIDE SEQUENCE [LARGE SCALE GENOMIC DNA]</scope>
</reference>
<dbReference type="EMBL" id="BMAT01011622">
    <property type="protein sequence ID" value="GFR76030.1"/>
    <property type="molecule type" value="Genomic_DNA"/>
</dbReference>
<accession>A0AAV4FTK2</accession>
<dbReference type="Proteomes" id="UP000762676">
    <property type="component" value="Unassembled WGS sequence"/>
</dbReference>
<evidence type="ECO:0008006" key="4">
    <source>
        <dbReference type="Google" id="ProtNLM"/>
    </source>
</evidence>
<gene>
    <name evidence="2" type="ORF">ElyMa_005790900</name>
</gene>
<name>A0AAV4FTK2_9GAST</name>
<keyword evidence="3" id="KW-1185">Reference proteome</keyword>
<evidence type="ECO:0000313" key="3">
    <source>
        <dbReference type="Proteomes" id="UP000762676"/>
    </source>
</evidence>